<reference evidence="2 3" key="1">
    <citation type="journal article" date="2024" name="Commun. Biol.">
        <title>Comparative genomic analysis of thermophilic fungi reveals convergent evolutionary adaptations and gene losses.</title>
        <authorList>
            <person name="Steindorff A.S."/>
            <person name="Aguilar-Pontes M.V."/>
            <person name="Robinson A.J."/>
            <person name="Andreopoulos B."/>
            <person name="LaButti K."/>
            <person name="Kuo A."/>
            <person name="Mondo S."/>
            <person name="Riley R."/>
            <person name="Otillar R."/>
            <person name="Haridas S."/>
            <person name="Lipzen A."/>
            <person name="Grimwood J."/>
            <person name="Schmutz J."/>
            <person name="Clum A."/>
            <person name="Reid I.D."/>
            <person name="Moisan M.C."/>
            <person name="Butler G."/>
            <person name="Nguyen T.T.M."/>
            <person name="Dewar K."/>
            <person name="Conant G."/>
            <person name="Drula E."/>
            <person name="Henrissat B."/>
            <person name="Hansel C."/>
            <person name="Singer S."/>
            <person name="Hutchinson M.I."/>
            <person name="de Vries R.P."/>
            <person name="Natvig D.O."/>
            <person name="Powell A.J."/>
            <person name="Tsang A."/>
            <person name="Grigoriev I.V."/>
        </authorList>
    </citation>
    <scope>NUCLEOTIDE SEQUENCE [LARGE SCALE GENOMIC DNA]</scope>
    <source>
        <strain evidence="2 3">ATCC 24622</strain>
    </source>
</reference>
<dbReference type="Proteomes" id="UP001586593">
    <property type="component" value="Unassembled WGS sequence"/>
</dbReference>
<evidence type="ECO:0000313" key="2">
    <source>
        <dbReference type="EMBL" id="KAL1864944.1"/>
    </source>
</evidence>
<dbReference type="PANTHER" id="PTHR10963:SF24">
    <property type="entry name" value="GLYCOSIDASE C21B10.07-RELATED"/>
    <property type="match status" value="1"/>
</dbReference>
<dbReference type="Gene3D" id="2.60.120.200">
    <property type="match status" value="1"/>
</dbReference>
<accession>A0ABR3WNI3</accession>
<dbReference type="InterPro" id="IPR000757">
    <property type="entry name" value="Beta-glucanase-like"/>
</dbReference>
<comment type="caution">
    <text evidence="2">The sequence shown here is derived from an EMBL/GenBank/DDBJ whole genome shotgun (WGS) entry which is preliminary data.</text>
</comment>
<organism evidence="2 3">
    <name type="scientific">Phialemonium thermophilum</name>
    <dbReference type="NCBI Taxonomy" id="223376"/>
    <lineage>
        <taxon>Eukaryota</taxon>
        <taxon>Fungi</taxon>
        <taxon>Dikarya</taxon>
        <taxon>Ascomycota</taxon>
        <taxon>Pezizomycotina</taxon>
        <taxon>Sordariomycetes</taxon>
        <taxon>Sordariomycetidae</taxon>
        <taxon>Cephalothecales</taxon>
        <taxon>Cephalothecaceae</taxon>
        <taxon>Phialemonium</taxon>
    </lineage>
</organism>
<keyword evidence="3" id="KW-1185">Reference proteome</keyword>
<feature type="domain" description="GH16" evidence="1">
    <location>
        <begin position="18"/>
        <end position="313"/>
    </location>
</feature>
<gene>
    <name evidence="2" type="ORF">VTK73DRAFT_5590</name>
</gene>
<sequence length="313" mass="32897">MVRLGLAVGSAAFLLGRIPQDSPKYSVAAVYDQSNFFDNFDFFSDPDPTHGFVQYVDAETANRYGLAGFSDGGIYLGVDHTNVTQTGRPSVRVVSKTSFTRGVFVADIAHMPAGTGKGGSCGLWPAFWTVGPNWPASGEIDIIEGVNNQLADVVTLHTAPGCSVANEGSVSSTTLRSSDCQGNAGCSQDTAATYGAAFNEIGGGTYIVEWSAEAISVWFFPRNGPPVPDLETVDGGSGSGLAALGTPLARFVGAACDFRQNFKNHSIVFNTDFCGDFCSGLGSTCEQYVGQNPDAFANAYWLINSIKVLTPSS</sequence>
<dbReference type="PANTHER" id="PTHR10963">
    <property type="entry name" value="GLYCOSYL HYDROLASE-RELATED"/>
    <property type="match status" value="1"/>
</dbReference>
<dbReference type="InterPro" id="IPR013320">
    <property type="entry name" value="ConA-like_dom_sf"/>
</dbReference>
<dbReference type="InterPro" id="IPR050546">
    <property type="entry name" value="Glycosyl_Hydrlase_16"/>
</dbReference>
<dbReference type="CDD" id="cd02181">
    <property type="entry name" value="GH16_fungal_Lam16A_glucanase"/>
    <property type="match status" value="1"/>
</dbReference>
<protein>
    <recommendedName>
        <fullName evidence="1">GH16 domain-containing protein</fullName>
    </recommendedName>
</protein>
<dbReference type="PROSITE" id="PS51762">
    <property type="entry name" value="GH16_2"/>
    <property type="match status" value="1"/>
</dbReference>
<evidence type="ECO:0000313" key="3">
    <source>
        <dbReference type="Proteomes" id="UP001586593"/>
    </source>
</evidence>
<dbReference type="EMBL" id="JAZHXJ010000311">
    <property type="protein sequence ID" value="KAL1864944.1"/>
    <property type="molecule type" value="Genomic_DNA"/>
</dbReference>
<proteinExistence type="predicted"/>
<name>A0ABR3WNI3_9PEZI</name>
<evidence type="ECO:0000259" key="1">
    <source>
        <dbReference type="PROSITE" id="PS51762"/>
    </source>
</evidence>
<dbReference type="SUPFAM" id="SSF49899">
    <property type="entry name" value="Concanavalin A-like lectins/glucanases"/>
    <property type="match status" value="1"/>
</dbReference>
<dbReference type="Pfam" id="PF26113">
    <property type="entry name" value="GH16_XgeA"/>
    <property type="match status" value="1"/>
</dbReference>